<dbReference type="AlphaFoldDB" id="A0ABD5XYB3"/>
<evidence type="ECO:0000313" key="3">
    <source>
        <dbReference type="Proteomes" id="UP001596432"/>
    </source>
</evidence>
<keyword evidence="1" id="KW-0472">Membrane</keyword>
<comment type="caution">
    <text evidence="2">The sequence shown here is derived from an EMBL/GenBank/DDBJ whole genome shotgun (WGS) entry which is preliminary data.</text>
</comment>
<evidence type="ECO:0008006" key="4">
    <source>
        <dbReference type="Google" id="ProtNLM"/>
    </source>
</evidence>
<evidence type="ECO:0000313" key="2">
    <source>
        <dbReference type="EMBL" id="MFC7139621.1"/>
    </source>
</evidence>
<keyword evidence="1" id="KW-0812">Transmembrane</keyword>
<dbReference type="GeneID" id="78819879"/>
<proteinExistence type="predicted"/>
<keyword evidence="3" id="KW-1185">Reference proteome</keyword>
<dbReference type="RefSeq" id="WP_274325205.1">
    <property type="nucleotide sequence ID" value="NZ_CP118158.1"/>
</dbReference>
<accession>A0ABD5XYB3</accession>
<sequence length="44" mass="5249">MSDFVTPSTGPDQWFVATLVLLFAIYYAKQLLERTRTRLREERE</sequence>
<dbReference type="EMBL" id="JBHTAS010000001">
    <property type="protein sequence ID" value="MFC7139621.1"/>
    <property type="molecule type" value="Genomic_DNA"/>
</dbReference>
<evidence type="ECO:0000256" key="1">
    <source>
        <dbReference type="SAM" id="Phobius"/>
    </source>
</evidence>
<protein>
    <recommendedName>
        <fullName evidence="4">CcmD family protein</fullName>
    </recommendedName>
</protein>
<feature type="transmembrane region" description="Helical" evidence="1">
    <location>
        <begin position="12"/>
        <end position="28"/>
    </location>
</feature>
<name>A0ABD5XYB3_9EURY</name>
<organism evidence="2 3">
    <name type="scientific">Halosimplex aquaticum</name>
    <dbReference type="NCBI Taxonomy" id="3026162"/>
    <lineage>
        <taxon>Archaea</taxon>
        <taxon>Methanobacteriati</taxon>
        <taxon>Methanobacteriota</taxon>
        <taxon>Stenosarchaea group</taxon>
        <taxon>Halobacteria</taxon>
        <taxon>Halobacteriales</taxon>
        <taxon>Haloarculaceae</taxon>
        <taxon>Halosimplex</taxon>
    </lineage>
</organism>
<reference evidence="2 3" key="1">
    <citation type="journal article" date="2019" name="Int. J. Syst. Evol. Microbiol.">
        <title>The Global Catalogue of Microorganisms (GCM) 10K type strain sequencing project: providing services to taxonomists for standard genome sequencing and annotation.</title>
        <authorList>
            <consortium name="The Broad Institute Genomics Platform"/>
            <consortium name="The Broad Institute Genome Sequencing Center for Infectious Disease"/>
            <person name="Wu L."/>
            <person name="Ma J."/>
        </authorList>
    </citation>
    <scope>NUCLEOTIDE SEQUENCE [LARGE SCALE GENOMIC DNA]</scope>
    <source>
        <strain evidence="2 3">XZYJT29</strain>
    </source>
</reference>
<gene>
    <name evidence="2" type="ORF">ACFQMA_07185</name>
</gene>
<dbReference type="Proteomes" id="UP001596432">
    <property type="component" value="Unassembled WGS sequence"/>
</dbReference>
<keyword evidence="1" id="KW-1133">Transmembrane helix</keyword>